<dbReference type="SMART" id="SM00387">
    <property type="entry name" value="HATPase_c"/>
    <property type="match status" value="1"/>
</dbReference>
<dbReference type="EMBL" id="JACYGY010000001">
    <property type="protein sequence ID" value="MBE9461927.1"/>
    <property type="molecule type" value="Genomic_DNA"/>
</dbReference>
<comment type="caution">
    <text evidence="5">The sequence shown here is derived from an EMBL/GenBank/DDBJ whole genome shotgun (WGS) entry which is preliminary data.</text>
</comment>
<feature type="domain" description="Histidine kinase" evidence="4">
    <location>
        <begin position="293"/>
        <end position="465"/>
    </location>
</feature>
<reference evidence="6" key="1">
    <citation type="submission" date="2023-07" db="EMBL/GenBank/DDBJ databases">
        <title>Dyadobacter sp. nov 'subterranea' isolated from contaminted grondwater.</title>
        <authorList>
            <person name="Szabo I."/>
            <person name="Al-Omari J."/>
            <person name="Szerdahelyi S.G."/>
            <person name="Rado J."/>
        </authorList>
    </citation>
    <scope>NUCLEOTIDE SEQUENCE [LARGE SCALE GENOMIC DNA]</scope>
    <source>
        <strain evidence="6">UP-52</strain>
    </source>
</reference>
<dbReference type="Pfam" id="PF02518">
    <property type="entry name" value="HATPase_c"/>
    <property type="match status" value="1"/>
</dbReference>
<dbReference type="PANTHER" id="PTHR43065:SF48">
    <property type="entry name" value="HISTIDINE KINASE"/>
    <property type="match status" value="1"/>
</dbReference>
<evidence type="ECO:0000256" key="2">
    <source>
        <dbReference type="ARBA" id="ARBA00012438"/>
    </source>
</evidence>
<dbReference type="InterPro" id="IPR036890">
    <property type="entry name" value="HATPase_C_sf"/>
</dbReference>
<dbReference type="Proteomes" id="UP000634134">
    <property type="component" value="Unassembled WGS sequence"/>
</dbReference>
<dbReference type="Gene3D" id="1.10.287.130">
    <property type="match status" value="1"/>
</dbReference>
<organism evidence="5 6">
    <name type="scientific">Dyadobacter subterraneus</name>
    <dbReference type="NCBI Taxonomy" id="2773304"/>
    <lineage>
        <taxon>Bacteria</taxon>
        <taxon>Pseudomonadati</taxon>
        <taxon>Bacteroidota</taxon>
        <taxon>Cytophagia</taxon>
        <taxon>Cytophagales</taxon>
        <taxon>Spirosomataceae</taxon>
        <taxon>Dyadobacter</taxon>
    </lineage>
</organism>
<dbReference type="InterPro" id="IPR005467">
    <property type="entry name" value="His_kinase_dom"/>
</dbReference>
<keyword evidence="6" id="KW-1185">Reference proteome</keyword>
<dbReference type="Pfam" id="PF00027">
    <property type="entry name" value="cNMP_binding"/>
    <property type="match status" value="1"/>
</dbReference>
<dbReference type="InterPro" id="IPR000595">
    <property type="entry name" value="cNMP-bd_dom"/>
</dbReference>
<dbReference type="InterPro" id="IPR004358">
    <property type="entry name" value="Sig_transdc_His_kin-like_C"/>
</dbReference>
<dbReference type="InterPro" id="IPR014710">
    <property type="entry name" value="RmlC-like_jellyroll"/>
</dbReference>
<dbReference type="InterPro" id="IPR003594">
    <property type="entry name" value="HATPase_dom"/>
</dbReference>
<dbReference type="InterPro" id="IPR018490">
    <property type="entry name" value="cNMP-bd_dom_sf"/>
</dbReference>
<dbReference type="SUPFAM" id="SSF51206">
    <property type="entry name" value="cAMP-binding domain-like"/>
    <property type="match status" value="1"/>
</dbReference>
<dbReference type="Gene3D" id="3.30.565.10">
    <property type="entry name" value="Histidine kinase-like ATPase, C-terminal domain"/>
    <property type="match status" value="1"/>
</dbReference>
<sequence>MAQHKDQLKQFGALTGVPLSQLEWLEQHSKVFNYFDGDFITVEGTDIDGPHFIVEGHVILFMKQGNENREIVTLGEGEIFGYLPYSRSTHASYFVQAIGPVRIVSFNTKEIRIMIRDHFELSQALVHMMNNRVRDFTALQQQNDKMAALGKLAAGLAHELNNPAAALVSDALSLRLHLDFETKALKELTALGMEPSQARDVNKELLRIMASKYNAGLSLKERSRKEEEVAGWLDKHEVTNSEDLSEIFVDFNISPENLQLLERFIPEQIRSSVFDWMHHIFITEKMIRDIQVSSSRISELIKSVKIYTHMDRGAEKSASDIHSGISNTLSILGHKLRAGNIELDEIYDRVLPPVMAYTGELNQVWTNLIDNALDSMQVNKKGKLTISTQKDREFVKIMITDNGPGIPETIRSNIFDPFFTTKDVGKGTGMGLETVQRIVLKHKGTVKVQSLPGETTFTVCLPVDYSAANKK</sequence>
<dbReference type="SUPFAM" id="SSF55874">
    <property type="entry name" value="ATPase domain of HSP90 chaperone/DNA topoisomerase II/histidine kinase"/>
    <property type="match status" value="1"/>
</dbReference>
<dbReference type="CDD" id="cd00038">
    <property type="entry name" value="CAP_ED"/>
    <property type="match status" value="1"/>
</dbReference>
<proteinExistence type="predicted"/>
<name>A0ABR9W911_9BACT</name>
<dbReference type="PANTHER" id="PTHR43065">
    <property type="entry name" value="SENSOR HISTIDINE KINASE"/>
    <property type="match status" value="1"/>
</dbReference>
<evidence type="ECO:0000256" key="1">
    <source>
        <dbReference type="ARBA" id="ARBA00000085"/>
    </source>
</evidence>
<dbReference type="PROSITE" id="PS50109">
    <property type="entry name" value="HIS_KIN"/>
    <property type="match status" value="1"/>
</dbReference>
<dbReference type="Gene3D" id="2.60.120.10">
    <property type="entry name" value="Jelly Rolls"/>
    <property type="match status" value="1"/>
</dbReference>
<feature type="domain" description="Cyclic nucleotide-binding" evidence="3">
    <location>
        <begin position="13"/>
        <end position="132"/>
    </location>
</feature>
<protein>
    <recommendedName>
        <fullName evidence="2">histidine kinase</fullName>
        <ecNumber evidence="2">2.7.13.3</ecNumber>
    </recommendedName>
</protein>
<evidence type="ECO:0000313" key="5">
    <source>
        <dbReference type="EMBL" id="MBE9461927.1"/>
    </source>
</evidence>
<accession>A0ABR9W911</accession>
<evidence type="ECO:0000259" key="4">
    <source>
        <dbReference type="PROSITE" id="PS50109"/>
    </source>
</evidence>
<dbReference type="PROSITE" id="PS50042">
    <property type="entry name" value="CNMP_BINDING_3"/>
    <property type="match status" value="1"/>
</dbReference>
<dbReference type="RefSeq" id="WP_194120170.1">
    <property type="nucleotide sequence ID" value="NZ_JACYGY010000001.1"/>
</dbReference>
<gene>
    <name evidence="5" type="ORF">IEE83_08530</name>
</gene>
<evidence type="ECO:0000259" key="3">
    <source>
        <dbReference type="PROSITE" id="PS50042"/>
    </source>
</evidence>
<comment type="catalytic activity">
    <reaction evidence="1">
        <text>ATP + protein L-histidine = ADP + protein N-phospho-L-histidine.</text>
        <dbReference type="EC" id="2.7.13.3"/>
    </reaction>
</comment>
<dbReference type="EC" id="2.7.13.3" evidence="2"/>
<dbReference type="PRINTS" id="PR00344">
    <property type="entry name" value="BCTRLSENSOR"/>
</dbReference>
<evidence type="ECO:0000313" key="6">
    <source>
        <dbReference type="Proteomes" id="UP000634134"/>
    </source>
</evidence>